<dbReference type="SUPFAM" id="SSF51294">
    <property type="entry name" value="Hedgehog/intein (Hint) domain"/>
    <property type="match status" value="1"/>
</dbReference>
<dbReference type="CDD" id="cd00085">
    <property type="entry name" value="HNHc"/>
    <property type="match status" value="1"/>
</dbReference>
<evidence type="ECO:0000259" key="2">
    <source>
        <dbReference type="SMART" id="SM00306"/>
    </source>
</evidence>
<dbReference type="Gene3D" id="2.170.16.10">
    <property type="entry name" value="Hedgehog/Intein (Hint) domain"/>
    <property type="match status" value="1"/>
</dbReference>
<dbReference type="PROSITE" id="PS50818">
    <property type="entry name" value="INTEIN_C_TER"/>
    <property type="match status" value="1"/>
</dbReference>
<dbReference type="EMBL" id="PSZM01000034">
    <property type="protein sequence ID" value="PQL93488.1"/>
    <property type="molecule type" value="Genomic_DNA"/>
</dbReference>
<dbReference type="InterPro" id="IPR030934">
    <property type="entry name" value="Intein_C"/>
</dbReference>
<dbReference type="AlphaFoldDB" id="A0A2S8AEE8"/>
<organism evidence="3 4">
    <name type="scientific">Apibacter adventoris</name>
    <dbReference type="NCBI Taxonomy" id="1679466"/>
    <lineage>
        <taxon>Bacteria</taxon>
        <taxon>Pseudomonadati</taxon>
        <taxon>Bacteroidota</taxon>
        <taxon>Flavobacteriia</taxon>
        <taxon>Flavobacteriales</taxon>
        <taxon>Weeksellaceae</taxon>
        <taxon>Apibacter</taxon>
    </lineage>
</organism>
<dbReference type="InterPro" id="IPR036844">
    <property type="entry name" value="Hint_dom_sf"/>
</dbReference>
<accession>A0A2S8AEE8</accession>
<gene>
    <name evidence="3" type="ORF">C4S77_04920</name>
</gene>
<dbReference type="CDD" id="cd00081">
    <property type="entry name" value="Hint"/>
    <property type="match status" value="1"/>
</dbReference>
<feature type="region of interest" description="Disordered" evidence="1">
    <location>
        <begin position="438"/>
        <end position="505"/>
    </location>
</feature>
<evidence type="ECO:0000256" key="1">
    <source>
        <dbReference type="SAM" id="MobiDB-lite"/>
    </source>
</evidence>
<sequence length="505" mass="55297">MDDLEYITKGALMMCDKGAAPDYFKPDFNTKTKIDECLVATEMDAKPVKNIPSFKICSLTQKPCVPVTSPKTWKDTWQVKVDGAETLIGKSTCPCSAGGKIEFMTSGQVPLPADAAEEVQKMQDQAQEELNDSGEGDSVGESGLVEGFIPVWGSGRDAVNDFQQGRWGWGLFNSAMVVVDVFTLGGGSVVKGAIKGGVKATAKAVGKSAVKGLAKGLGKGAFKKLTKETLKSSIDDVAKKLLKTCVFACFPAGTQVHTELGLKNIEEIQTGDKVWAYNEETGAIALQEVLYTMEKESDHTIEIITENETIETTALHPFYVNGKWKKASELEKGDKIITQNKEEIVIKSVEFKYTSQKVYNFEVAHWHTYFVGENLFLVHNAKGKCITEAAEDIAKKTDEIPVWKGPTDYSKIDTSKFKIEPGKDFTAAQKESIYKANMEHNGGLLRSDKDGTILERAKKSEKGVTPNPNESQVDHVKPKSKGGTNDPSDNAQILSRQQNRDKSNK</sequence>
<dbReference type="GO" id="GO:0016539">
    <property type="term" value="P:intein-mediated protein splicing"/>
    <property type="evidence" value="ECO:0007669"/>
    <property type="project" value="InterPro"/>
</dbReference>
<feature type="compositionally biased region" description="Polar residues" evidence="1">
    <location>
        <begin position="482"/>
        <end position="497"/>
    </location>
</feature>
<feature type="domain" description="Hint" evidence="2">
    <location>
        <begin position="247"/>
        <end position="340"/>
    </location>
</feature>
<dbReference type="Gene3D" id="1.10.30.50">
    <property type="match status" value="1"/>
</dbReference>
<evidence type="ECO:0000313" key="3">
    <source>
        <dbReference type="EMBL" id="PQL93488.1"/>
    </source>
</evidence>
<evidence type="ECO:0000313" key="4">
    <source>
        <dbReference type="Proteomes" id="UP000238042"/>
    </source>
</evidence>
<dbReference type="OrthoDB" id="2972467at2"/>
<dbReference type="PROSITE" id="PS50817">
    <property type="entry name" value="INTEIN_N_TER"/>
    <property type="match status" value="1"/>
</dbReference>
<reference evidence="3 4" key="1">
    <citation type="submission" date="2018-02" db="EMBL/GenBank/DDBJ databases">
        <title>Genome sequences of Apibacter spp., gut symbionts of Asian honey bees.</title>
        <authorList>
            <person name="Kwong W.K."/>
            <person name="Steele M.I."/>
            <person name="Moran N.A."/>
        </authorList>
    </citation>
    <scope>NUCLEOTIDE SEQUENCE [LARGE SCALE GENOMIC DNA]</scope>
    <source>
        <strain evidence="4">wkB301</strain>
    </source>
</reference>
<keyword evidence="4" id="KW-1185">Reference proteome</keyword>
<dbReference type="Pfam" id="PF07591">
    <property type="entry name" value="PT-HINT"/>
    <property type="match status" value="1"/>
</dbReference>
<name>A0A2S8AEE8_9FLAO</name>
<dbReference type="InterPro" id="IPR003615">
    <property type="entry name" value="HNH_nuc"/>
</dbReference>
<feature type="compositionally biased region" description="Basic and acidic residues" evidence="1">
    <location>
        <begin position="446"/>
        <end position="462"/>
    </location>
</feature>
<dbReference type="InterPro" id="IPR025460">
    <property type="entry name" value="DUF4280"/>
</dbReference>
<dbReference type="InterPro" id="IPR003587">
    <property type="entry name" value="Hint_dom_N"/>
</dbReference>
<dbReference type="Proteomes" id="UP000238042">
    <property type="component" value="Unassembled WGS sequence"/>
</dbReference>
<proteinExistence type="predicted"/>
<dbReference type="SMART" id="SM00306">
    <property type="entry name" value="HintN"/>
    <property type="match status" value="1"/>
</dbReference>
<dbReference type="RefSeq" id="WP_105246502.1">
    <property type="nucleotide sequence ID" value="NZ_PSZM01000034.1"/>
</dbReference>
<dbReference type="Pfam" id="PF14107">
    <property type="entry name" value="DUF4280"/>
    <property type="match status" value="1"/>
</dbReference>
<protein>
    <submittedName>
        <fullName evidence="3">MafB-like protein</fullName>
    </submittedName>
</protein>
<dbReference type="InterPro" id="IPR006141">
    <property type="entry name" value="Intein_N"/>
</dbReference>
<comment type="caution">
    <text evidence="3">The sequence shown here is derived from an EMBL/GenBank/DDBJ whole genome shotgun (WGS) entry which is preliminary data.</text>
</comment>